<keyword evidence="14" id="KW-1185">Reference proteome</keyword>
<dbReference type="InterPro" id="IPR040309">
    <property type="entry name" value="Naf1"/>
</dbReference>
<dbReference type="GO" id="GO:0005732">
    <property type="term" value="C:sno(s)RNA-containing ribonucleoprotein complex"/>
    <property type="evidence" value="ECO:0007669"/>
    <property type="project" value="InterPro"/>
</dbReference>
<feature type="region of interest" description="Disordered" evidence="12">
    <location>
        <begin position="623"/>
        <end position="692"/>
    </location>
</feature>
<dbReference type="SUPFAM" id="SSF50447">
    <property type="entry name" value="Translation proteins"/>
    <property type="match status" value="1"/>
</dbReference>
<feature type="region of interest" description="Disordered" evidence="12">
    <location>
        <begin position="1"/>
        <end position="93"/>
    </location>
</feature>
<dbReference type="GO" id="GO:0006364">
    <property type="term" value="P:rRNA processing"/>
    <property type="evidence" value="ECO:0007669"/>
    <property type="project" value="UniProtKB-KW"/>
</dbReference>
<dbReference type="GO" id="GO:0005634">
    <property type="term" value="C:nucleus"/>
    <property type="evidence" value="ECO:0007669"/>
    <property type="project" value="UniProtKB-SubCell"/>
</dbReference>
<evidence type="ECO:0000256" key="5">
    <source>
        <dbReference type="ARBA" id="ARBA00022552"/>
    </source>
</evidence>
<dbReference type="Gene3D" id="2.40.10.230">
    <property type="entry name" value="Probable tRNA pseudouridine synthase domain"/>
    <property type="match status" value="1"/>
</dbReference>
<feature type="compositionally biased region" description="Acidic residues" evidence="12">
    <location>
        <begin position="233"/>
        <end position="270"/>
    </location>
</feature>
<dbReference type="GO" id="GO:0001522">
    <property type="term" value="P:pseudouridine synthesis"/>
    <property type="evidence" value="ECO:0007669"/>
    <property type="project" value="InterPro"/>
</dbReference>
<feature type="compositionally biased region" description="Basic and acidic residues" evidence="12">
    <location>
        <begin position="451"/>
        <end position="464"/>
    </location>
</feature>
<evidence type="ECO:0000313" key="14">
    <source>
        <dbReference type="Proteomes" id="UP000094801"/>
    </source>
</evidence>
<evidence type="ECO:0000256" key="1">
    <source>
        <dbReference type="ARBA" id="ARBA00004123"/>
    </source>
</evidence>
<comment type="subunit">
    <text evidence="10">During assembly of the complex, component of the small nucleolar ribonucleoprotein particles containing H/ACA-type snoRNAs (H/ACA snoRNPs) which contains CBF5, NAF1, NHP2 and NOP10 proteins. Interacts with SHQ1. Interacts directly with CBF5. Interacts with hyperphosphorylated C-terminal domain (CTD) of RNA polymerase II large subunit (RPB1).</text>
</comment>
<keyword evidence="8" id="KW-0539">Nucleus</keyword>
<dbReference type="PANTHER" id="PTHR31633">
    <property type="entry name" value="H/ACA RIBONUCLEOPROTEIN COMPLEX NON-CORE SUBUNIT NAF1"/>
    <property type="match status" value="1"/>
</dbReference>
<feature type="region of interest" description="Disordered" evidence="12">
    <location>
        <begin position="139"/>
        <end position="286"/>
    </location>
</feature>
<comment type="similarity">
    <text evidence="2">Belongs to the NAF1 family.</text>
</comment>
<feature type="region of interest" description="Disordered" evidence="12">
    <location>
        <begin position="562"/>
        <end position="602"/>
    </location>
</feature>
<evidence type="ECO:0000256" key="10">
    <source>
        <dbReference type="ARBA" id="ARBA00065983"/>
    </source>
</evidence>
<feature type="compositionally biased region" description="Polar residues" evidence="12">
    <location>
        <begin position="481"/>
        <end position="495"/>
    </location>
</feature>
<gene>
    <name evidence="13" type="ORF">CANARDRAFT_28754</name>
</gene>
<protein>
    <recommendedName>
        <fullName evidence="3">H/ACA ribonucleoprotein complex non-core subunit NAF1</fullName>
    </recommendedName>
    <alternativeName>
        <fullName evidence="11">Nuclear assembly factor 1</fullName>
    </alternativeName>
</protein>
<dbReference type="AlphaFoldDB" id="A0A1E4SZX1"/>
<dbReference type="OrthoDB" id="21550at2759"/>
<dbReference type="EMBL" id="KV453854">
    <property type="protein sequence ID" value="ODV85034.1"/>
    <property type="molecule type" value="Genomic_DNA"/>
</dbReference>
<dbReference type="Proteomes" id="UP000094801">
    <property type="component" value="Unassembled WGS sequence"/>
</dbReference>
<dbReference type="FunFam" id="2.40.10.230:FF:000002">
    <property type="entry name" value="H/ACA ribonucleoprotein complex non-core subunit NAF1"/>
    <property type="match status" value="1"/>
</dbReference>
<dbReference type="GO" id="GO:0000493">
    <property type="term" value="P:box H/ACA snoRNP assembly"/>
    <property type="evidence" value="ECO:0007669"/>
    <property type="project" value="InterPro"/>
</dbReference>
<keyword evidence="5" id="KW-0698">rRNA processing</keyword>
<dbReference type="InterPro" id="IPR038664">
    <property type="entry name" value="Gar1/Naf1_Cbf5-bd_sf"/>
</dbReference>
<dbReference type="GO" id="GO:0003723">
    <property type="term" value="F:RNA binding"/>
    <property type="evidence" value="ECO:0007669"/>
    <property type="project" value="UniProtKB-KW"/>
</dbReference>
<keyword evidence="6" id="KW-0597">Phosphoprotein</keyword>
<evidence type="ECO:0000256" key="8">
    <source>
        <dbReference type="ARBA" id="ARBA00023242"/>
    </source>
</evidence>
<evidence type="ECO:0000256" key="4">
    <source>
        <dbReference type="ARBA" id="ARBA00022517"/>
    </source>
</evidence>
<evidence type="ECO:0000256" key="7">
    <source>
        <dbReference type="ARBA" id="ARBA00022884"/>
    </source>
</evidence>
<name>A0A1E4SZX1_9ASCO</name>
<evidence type="ECO:0000313" key="13">
    <source>
        <dbReference type="EMBL" id="ODV85034.1"/>
    </source>
</evidence>
<feature type="compositionally biased region" description="Polar residues" evidence="12">
    <location>
        <begin position="18"/>
        <end position="40"/>
    </location>
</feature>
<evidence type="ECO:0000256" key="3">
    <source>
        <dbReference type="ARBA" id="ARBA00021438"/>
    </source>
</evidence>
<comment type="function">
    <text evidence="9">RNA-binding protein required for the maturation of box H/ACA snoRNPs complex and ribosome biogenesis. During assembly of the H/ACA snoRNPs complex, it associates with the complex and disappears during maturation of the complex and is replaced by GAR1 to yield mature H/ACA snoRNPs complex. Acts as a competitive binder for CBF5 probably required to prevent non-cognate RNAs from being loaded during transport of the particle by inducing a non-productive conformation of CBF5.</text>
</comment>
<feature type="region of interest" description="Disordered" evidence="12">
    <location>
        <begin position="406"/>
        <end position="530"/>
    </location>
</feature>
<feature type="compositionally biased region" description="Basic and acidic residues" evidence="12">
    <location>
        <begin position="183"/>
        <end position="200"/>
    </location>
</feature>
<feature type="compositionally biased region" description="Acidic residues" evidence="12">
    <location>
        <begin position="406"/>
        <end position="419"/>
    </location>
</feature>
<reference evidence="14" key="1">
    <citation type="submission" date="2016-04" db="EMBL/GenBank/DDBJ databases">
        <title>Comparative genomics of biotechnologically important yeasts.</title>
        <authorList>
            <consortium name="DOE Joint Genome Institute"/>
            <person name="Riley R."/>
            <person name="Haridas S."/>
            <person name="Wolfe K.H."/>
            <person name="Lopes M.R."/>
            <person name="Hittinger C.T."/>
            <person name="Goker M."/>
            <person name="Salamov A."/>
            <person name="Wisecaver J."/>
            <person name="Long T.M."/>
            <person name="Aerts A.L."/>
            <person name="Barry K."/>
            <person name="Choi C."/>
            <person name="Clum A."/>
            <person name="Coughlan A.Y."/>
            <person name="Deshpande S."/>
            <person name="Douglass A.P."/>
            <person name="Hanson S.J."/>
            <person name="Klenk H.-P."/>
            <person name="Labutti K."/>
            <person name="Lapidus A."/>
            <person name="Lindquist E."/>
            <person name="Lipzen A."/>
            <person name="Meier-Kolthoff J.P."/>
            <person name="Ohm R.A."/>
            <person name="Otillar R.P."/>
            <person name="Pangilinan J."/>
            <person name="Peng Y."/>
            <person name="Rokas A."/>
            <person name="Rosa C.A."/>
            <person name="Scheuner C."/>
            <person name="Sibirny A.A."/>
            <person name="Slot J.C."/>
            <person name="Stielow J.B."/>
            <person name="Sun H."/>
            <person name="Kurtzman C.P."/>
            <person name="Blackwell M."/>
            <person name="Grigoriev I.V."/>
            <person name="Jeffries T.W."/>
        </authorList>
    </citation>
    <scope>NUCLEOTIDE SEQUENCE [LARGE SCALE GENOMIC DNA]</scope>
    <source>
        <strain evidence="14">NRRL YB-2248</strain>
    </source>
</reference>
<evidence type="ECO:0000256" key="9">
    <source>
        <dbReference type="ARBA" id="ARBA00054735"/>
    </source>
</evidence>
<feature type="compositionally biased region" description="Polar residues" evidence="12">
    <location>
        <begin position="506"/>
        <end position="522"/>
    </location>
</feature>
<proteinExistence type="inferred from homology"/>
<organism evidence="13 14">
    <name type="scientific">[Candida] arabinofermentans NRRL YB-2248</name>
    <dbReference type="NCBI Taxonomy" id="983967"/>
    <lineage>
        <taxon>Eukaryota</taxon>
        <taxon>Fungi</taxon>
        <taxon>Dikarya</taxon>
        <taxon>Ascomycota</taxon>
        <taxon>Saccharomycotina</taxon>
        <taxon>Pichiomycetes</taxon>
        <taxon>Pichiales</taxon>
        <taxon>Pichiaceae</taxon>
        <taxon>Ogataea</taxon>
        <taxon>Ogataea/Candida clade</taxon>
    </lineage>
</organism>
<feature type="compositionally biased region" description="Low complexity" evidence="12">
    <location>
        <begin position="623"/>
        <end position="664"/>
    </location>
</feature>
<evidence type="ECO:0000256" key="11">
    <source>
        <dbReference type="ARBA" id="ARBA00076743"/>
    </source>
</evidence>
<feature type="compositionally biased region" description="Low complexity" evidence="12">
    <location>
        <begin position="75"/>
        <end position="87"/>
    </location>
</feature>
<accession>A0A1E4SZX1</accession>
<evidence type="ECO:0000256" key="2">
    <source>
        <dbReference type="ARBA" id="ARBA00009801"/>
    </source>
</evidence>
<feature type="compositionally biased region" description="Low complexity" evidence="12">
    <location>
        <begin position="671"/>
        <end position="692"/>
    </location>
</feature>
<dbReference type="Pfam" id="PF04410">
    <property type="entry name" value="Gar1"/>
    <property type="match status" value="1"/>
</dbReference>
<dbReference type="InterPro" id="IPR007504">
    <property type="entry name" value="H/ACA_rnp_Gar1/Naf1"/>
</dbReference>
<dbReference type="PANTHER" id="PTHR31633:SF1">
    <property type="entry name" value="H_ACA RIBONUCLEOPROTEIN COMPLEX NON-CORE SUBUNIT NAF1"/>
    <property type="match status" value="1"/>
</dbReference>
<feature type="compositionally biased region" description="Basic residues" evidence="12">
    <location>
        <begin position="425"/>
        <end position="435"/>
    </location>
</feature>
<keyword evidence="4" id="KW-0690">Ribosome biogenesis</keyword>
<evidence type="ECO:0000256" key="6">
    <source>
        <dbReference type="ARBA" id="ARBA00022553"/>
    </source>
</evidence>
<comment type="subcellular location">
    <subcellularLocation>
        <location evidence="1">Nucleus</location>
    </subcellularLocation>
</comment>
<dbReference type="InterPro" id="IPR009000">
    <property type="entry name" value="Transl_B-barrel_sf"/>
</dbReference>
<keyword evidence="7" id="KW-0694">RNA-binding</keyword>
<feature type="compositionally biased region" description="Low complexity" evidence="12">
    <location>
        <begin position="562"/>
        <end position="590"/>
    </location>
</feature>
<evidence type="ECO:0000256" key="12">
    <source>
        <dbReference type="SAM" id="MobiDB-lite"/>
    </source>
</evidence>
<dbReference type="STRING" id="983967.A0A1E4SZX1"/>
<sequence length="692" mass="76598">MEDTIMSDMATNILPVTDSDSAQNTNQELQEPVSKSNVSDVVTEITEPNIEIQGDNKEPQSSSDEIPGSSKADVTSQTEAQTTTESQPLLDEPIVIASETVTFDKPQIVEEIGEESQIPVLNTDSTVEQPLISHLTPVSKPTEEIIEEESAVTESVEIETHKESTESIDVSVPEEQQINVESLPEKPSKTSEADIFDTNKELAYSSDEFDSDVLSSSDESDSDGSSDSSTSSNDDDDSSSDDDSADVENIDNDVDLVGLDDEDNEGDNDDGPILSKNEVADEKAPEVPEDFKIEQDTPLAYVGDITGMVEKSILIKANTSGEFKVLKEGSILCFEDRTVLGPLFETFGRLQSPVYRVKFNSAEQFEKYKDKKGARVFYVVPSSEFILTNSIKIFKGTDASNWNDEELPEAEQEFSDDEKEALSKSSKKKKKKQKAKASLDNQSKQPAAKKQKTEQKPTRTELPNHFKSQLTSLPPSRKPIDNQSQESTMTTSQNIPYKHSLPPVPQTTNNVGSQPSISQSVPNVGPLNAYSQAPPAVPNLFQQMQQVPPHMVQQMQQLLQMASNQPPAQPNYYQQPYNNQASYNPQQSSYYPPPQQAPTYQNGINPLQQMQMLAQLGAMMSAQPYQNQNQSQTQTQNQVQNQGQNQDQTQPGQYPVRDNNSNQPYGGGNNQGYNPYSNNNNNNSNNNQQNYR</sequence>